<protein>
    <submittedName>
        <fullName evidence="3">Hypothetical_protein</fullName>
    </submittedName>
</protein>
<organism evidence="2">
    <name type="scientific">Hexamita inflata</name>
    <dbReference type="NCBI Taxonomy" id="28002"/>
    <lineage>
        <taxon>Eukaryota</taxon>
        <taxon>Metamonada</taxon>
        <taxon>Diplomonadida</taxon>
        <taxon>Hexamitidae</taxon>
        <taxon>Hexamitinae</taxon>
        <taxon>Hexamita</taxon>
    </lineage>
</organism>
<dbReference type="EMBL" id="CATOUU010000871">
    <property type="protein sequence ID" value="CAI9956249.1"/>
    <property type="molecule type" value="Genomic_DNA"/>
</dbReference>
<reference evidence="2" key="1">
    <citation type="submission" date="2023-06" db="EMBL/GenBank/DDBJ databases">
        <authorList>
            <person name="Kurt Z."/>
        </authorList>
    </citation>
    <scope>NUCLEOTIDE SEQUENCE</scope>
</reference>
<proteinExistence type="predicted"/>
<evidence type="ECO:0000256" key="1">
    <source>
        <dbReference type="SAM" id="Phobius"/>
    </source>
</evidence>
<evidence type="ECO:0000313" key="2">
    <source>
        <dbReference type="EMBL" id="CAI9956249.1"/>
    </source>
</evidence>
<keyword evidence="1" id="KW-1133">Transmembrane helix</keyword>
<accession>A0AA86QBN6</accession>
<evidence type="ECO:0000313" key="4">
    <source>
        <dbReference type="Proteomes" id="UP001642409"/>
    </source>
</evidence>
<feature type="transmembrane region" description="Helical" evidence="1">
    <location>
        <begin position="30"/>
        <end position="50"/>
    </location>
</feature>
<keyword evidence="4" id="KW-1185">Reference proteome</keyword>
<comment type="caution">
    <text evidence="2">The sequence shown here is derived from an EMBL/GenBank/DDBJ whole genome shotgun (WGS) entry which is preliminary data.</text>
</comment>
<name>A0AA86QBN6_9EUKA</name>
<gene>
    <name evidence="3" type="ORF">HINF_LOCUS24683</name>
    <name evidence="2" type="ORF">HINF_LOCUS43894</name>
</gene>
<dbReference type="Proteomes" id="UP001642409">
    <property type="component" value="Unassembled WGS sequence"/>
</dbReference>
<sequence length="107" mass="12293">MITKKPTSFLSNQRSRTALSQVKPPHRLSVSSFGLMEFVLQIFLLITLGLKFKNRLNKDENITRLKVDSSLTSQEHIKLFDASCLNIKRPYVTLISTRPDIITIIYI</sequence>
<keyword evidence="1" id="KW-0472">Membrane</keyword>
<evidence type="ECO:0000313" key="3">
    <source>
        <dbReference type="EMBL" id="CAL6015295.1"/>
    </source>
</evidence>
<dbReference type="AlphaFoldDB" id="A0AA86QBN6"/>
<keyword evidence="1" id="KW-0812">Transmembrane</keyword>
<dbReference type="EMBL" id="CAXDID020000072">
    <property type="protein sequence ID" value="CAL6015295.1"/>
    <property type="molecule type" value="Genomic_DNA"/>
</dbReference>
<reference evidence="3 4" key="2">
    <citation type="submission" date="2024-07" db="EMBL/GenBank/DDBJ databases">
        <authorList>
            <person name="Akdeniz Z."/>
        </authorList>
    </citation>
    <scope>NUCLEOTIDE SEQUENCE [LARGE SCALE GENOMIC DNA]</scope>
</reference>